<dbReference type="SUPFAM" id="SSF50978">
    <property type="entry name" value="WD40 repeat-like"/>
    <property type="match status" value="2"/>
</dbReference>
<dbReference type="PANTHER" id="PTHR45589">
    <property type="entry name" value="WD REPEAT DOMAIN 62, ISOFORM G"/>
    <property type="match status" value="1"/>
</dbReference>
<dbReference type="InterPro" id="IPR052779">
    <property type="entry name" value="WDR62"/>
</dbReference>
<dbReference type="PROSITE" id="PS50294">
    <property type="entry name" value="WD_REPEATS_REGION"/>
    <property type="match status" value="1"/>
</dbReference>
<evidence type="ECO:0000313" key="3">
    <source>
        <dbReference type="EMBL" id="UYV64071.1"/>
    </source>
</evidence>
<dbReference type="InterPro" id="IPR036322">
    <property type="entry name" value="WD40_repeat_dom_sf"/>
</dbReference>
<feature type="compositionally biased region" description="Basic and acidic residues" evidence="2">
    <location>
        <begin position="955"/>
        <end position="972"/>
    </location>
</feature>
<keyword evidence="1" id="KW-0853">WD repeat</keyword>
<dbReference type="Gene3D" id="2.130.10.10">
    <property type="entry name" value="YVTN repeat-like/Quinoprotein amine dehydrogenase"/>
    <property type="match status" value="4"/>
</dbReference>
<feature type="repeat" description="WD" evidence="1">
    <location>
        <begin position="770"/>
        <end position="811"/>
    </location>
</feature>
<evidence type="ECO:0000256" key="2">
    <source>
        <dbReference type="SAM" id="MobiDB-lite"/>
    </source>
</evidence>
<evidence type="ECO:0000256" key="1">
    <source>
        <dbReference type="PROSITE-ProRule" id="PRU00221"/>
    </source>
</evidence>
<organism evidence="3 4">
    <name type="scientific">Cordylochernes scorpioides</name>
    <dbReference type="NCBI Taxonomy" id="51811"/>
    <lineage>
        <taxon>Eukaryota</taxon>
        <taxon>Metazoa</taxon>
        <taxon>Ecdysozoa</taxon>
        <taxon>Arthropoda</taxon>
        <taxon>Chelicerata</taxon>
        <taxon>Arachnida</taxon>
        <taxon>Pseudoscorpiones</taxon>
        <taxon>Cheliferoidea</taxon>
        <taxon>Chernetidae</taxon>
        <taxon>Cordylochernes</taxon>
    </lineage>
</organism>
<accession>A0ABY6K5D8</accession>
<name>A0ABY6K5D8_9ARAC</name>
<feature type="region of interest" description="Disordered" evidence="2">
    <location>
        <begin position="909"/>
        <end position="972"/>
    </location>
</feature>
<sequence>MSGEEAWDKRKVQLERVLGLTVSNGSALDCDPTSGTLAYTAGCVAVLSSPKKPKQTHLVVDSKRTLTCLTFSSDGQYLATGECGGHMSCLRVWSVPEQLQLVEFTCHKFGINCVAFSPNGKYVVSVGSQHDMTLNVWEWQSKLKIASSKVSTKVKDLSFSASGSYFVTVGNHHVKFWYMEYSRTAKAMIIMTKVCEQYKPTEGMPLMGRSAILGDQRANYFCAVGCGKGSVADSTFAVTKSGLLCEFNSRRLLDKWVELKTTSAYSLCVGENMLAVGCADGIVRCFSPTDLHFLCTLPRPHLLGVDVAQAISAASNKSSGGANKYPDTLAVTLDETNKKVGCRSMETTNVKLQVTCVYADHSLYTWDVRDPKKVGKAQSYLYHSACIWGVEVYPDDGGLLPPGTFLTCSSDDTIRIWNLEPTHAQKNVYSTNASDFVIKTGSTTQWQADLAPKEMAASDMRNKLHELIKILYTDPDLAYLCDVHPSKSTIHGNCHHVHPPCRVAGEDKLDTVFDGKNGVRCLRISPDGLHLASGDRSGNIRIYDLRYMEMLFKIEAHDAEVLSLEYSKHSGGMPKRDAGAGRSKKYLCSASRDRLIHIFDANQEYGFLQTLDDHTSSVTAAKFLQSDGQLQLVSCGADKAIIFRKAQFIPQLRLVREHQVVGKSTLYDMEADPSQKMVLAACQDHSVRVFCASSGRQRRCFRGSLGEDGTLIKVSYRDLTDISSQQPKPCHIGLMSIVVLDPTGTYIATSSTDKNVYIFDYESGQCVAAMAGHSELVTGLKFTSSGKHIISVSGDGCIFVWKLPTAMTQNMAKQSLISSPSKTWQTTRKNAIAVAEPIQKQREPTESGYQFNLGQLPAWAKKQMAAETPSRDNSPNSHPPIPPRGRWAQRIDGQGLVVKSYLNSDSIIPFPPSGQNAQTLSADSPVSRVRHPTDSSSTTSSLRLEEDLEAEDERSDTSDHKGLTIEPDLSSR</sequence>
<dbReference type="Pfam" id="PF00400">
    <property type="entry name" value="WD40"/>
    <property type="match status" value="8"/>
</dbReference>
<dbReference type="PANTHER" id="PTHR45589:SF1">
    <property type="entry name" value="WD REPEAT DOMAIN 62, ISOFORM G"/>
    <property type="match status" value="1"/>
</dbReference>
<evidence type="ECO:0000313" key="4">
    <source>
        <dbReference type="Proteomes" id="UP001235939"/>
    </source>
</evidence>
<protein>
    <submittedName>
        <fullName evidence="3">WDR62</fullName>
    </submittedName>
</protein>
<dbReference type="Proteomes" id="UP001235939">
    <property type="component" value="Chromosome 02"/>
</dbReference>
<dbReference type="SUPFAM" id="SSF51004">
    <property type="entry name" value="C-terminal (heme d1) domain of cytochrome cd1-nitrite reductase"/>
    <property type="match status" value="1"/>
</dbReference>
<dbReference type="InterPro" id="IPR011048">
    <property type="entry name" value="Haem_d1_sf"/>
</dbReference>
<proteinExistence type="predicted"/>
<dbReference type="InterPro" id="IPR001680">
    <property type="entry name" value="WD40_rpt"/>
</dbReference>
<dbReference type="InterPro" id="IPR015943">
    <property type="entry name" value="WD40/YVTN_repeat-like_dom_sf"/>
</dbReference>
<keyword evidence="4" id="KW-1185">Reference proteome</keyword>
<dbReference type="EMBL" id="CP092864">
    <property type="protein sequence ID" value="UYV64071.1"/>
    <property type="molecule type" value="Genomic_DNA"/>
</dbReference>
<gene>
    <name evidence="3" type="ORF">LAZ67_2006491</name>
</gene>
<dbReference type="PROSITE" id="PS50082">
    <property type="entry name" value="WD_REPEATS_2"/>
    <property type="match status" value="1"/>
</dbReference>
<dbReference type="SMART" id="SM00320">
    <property type="entry name" value="WD40"/>
    <property type="match status" value="11"/>
</dbReference>
<feature type="region of interest" description="Disordered" evidence="2">
    <location>
        <begin position="860"/>
        <end position="890"/>
    </location>
</feature>
<reference evidence="3 4" key="1">
    <citation type="submission" date="2022-01" db="EMBL/GenBank/DDBJ databases">
        <title>A chromosomal length assembly of Cordylochernes scorpioides.</title>
        <authorList>
            <person name="Zeh D."/>
            <person name="Zeh J."/>
        </authorList>
    </citation>
    <scope>NUCLEOTIDE SEQUENCE [LARGE SCALE GENOMIC DNA]</scope>
    <source>
        <strain evidence="3">IN4F17</strain>
        <tissue evidence="3">Whole Body</tissue>
    </source>
</reference>
<feature type="compositionally biased region" description="Polar residues" evidence="2">
    <location>
        <begin position="913"/>
        <end position="924"/>
    </location>
</feature>